<feature type="region of interest" description="Disordered" evidence="6">
    <location>
        <begin position="250"/>
        <end position="272"/>
    </location>
</feature>
<dbReference type="InterPro" id="IPR011009">
    <property type="entry name" value="Kinase-like_dom_sf"/>
</dbReference>
<evidence type="ECO:0000256" key="3">
    <source>
        <dbReference type="ARBA" id="ARBA00022741"/>
    </source>
</evidence>
<organism evidence="8 9">
    <name type="scientific">Cichlidogyrus casuarinus</name>
    <dbReference type="NCBI Taxonomy" id="1844966"/>
    <lineage>
        <taxon>Eukaryota</taxon>
        <taxon>Metazoa</taxon>
        <taxon>Spiralia</taxon>
        <taxon>Lophotrochozoa</taxon>
        <taxon>Platyhelminthes</taxon>
        <taxon>Monogenea</taxon>
        <taxon>Monopisthocotylea</taxon>
        <taxon>Dactylogyridea</taxon>
        <taxon>Ancyrocephalidae</taxon>
        <taxon>Cichlidogyrus</taxon>
    </lineage>
</organism>
<protein>
    <recommendedName>
        <fullName evidence="7">Protein kinase domain-containing protein</fullName>
    </recommendedName>
</protein>
<evidence type="ECO:0000256" key="4">
    <source>
        <dbReference type="ARBA" id="ARBA00022777"/>
    </source>
</evidence>
<dbReference type="AlphaFoldDB" id="A0ABD2Q8C2"/>
<evidence type="ECO:0000256" key="2">
    <source>
        <dbReference type="ARBA" id="ARBA00022679"/>
    </source>
</evidence>
<dbReference type="PRINTS" id="PR00109">
    <property type="entry name" value="TYRKINASE"/>
</dbReference>
<evidence type="ECO:0000313" key="9">
    <source>
        <dbReference type="Proteomes" id="UP001626550"/>
    </source>
</evidence>
<dbReference type="InterPro" id="IPR000719">
    <property type="entry name" value="Prot_kinase_dom"/>
</dbReference>
<keyword evidence="3" id="KW-0547">Nucleotide-binding</keyword>
<dbReference type="SMART" id="SM00220">
    <property type="entry name" value="S_TKc"/>
    <property type="match status" value="1"/>
</dbReference>
<evidence type="ECO:0000256" key="5">
    <source>
        <dbReference type="ARBA" id="ARBA00022840"/>
    </source>
</evidence>
<keyword evidence="4" id="KW-0418">Kinase</keyword>
<dbReference type="EMBL" id="JBJKFK010000746">
    <property type="protein sequence ID" value="KAL3315472.1"/>
    <property type="molecule type" value="Genomic_DNA"/>
</dbReference>
<reference evidence="8 9" key="1">
    <citation type="submission" date="2024-11" db="EMBL/GenBank/DDBJ databases">
        <title>Adaptive evolution of stress response genes in parasites aligns with host niche diversity.</title>
        <authorList>
            <person name="Hahn C."/>
            <person name="Resl P."/>
        </authorList>
    </citation>
    <scope>NUCLEOTIDE SEQUENCE [LARGE SCALE GENOMIC DNA]</scope>
    <source>
        <strain evidence="8">EGGRZ-B1_66</strain>
        <tissue evidence="8">Body</tissue>
    </source>
</reference>
<dbReference type="SUPFAM" id="SSF56112">
    <property type="entry name" value="Protein kinase-like (PK-like)"/>
    <property type="match status" value="1"/>
</dbReference>
<dbReference type="Pfam" id="PF00069">
    <property type="entry name" value="Pkinase"/>
    <property type="match status" value="1"/>
</dbReference>
<evidence type="ECO:0000259" key="7">
    <source>
        <dbReference type="PROSITE" id="PS50011"/>
    </source>
</evidence>
<dbReference type="PANTHER" id="PTHR11584:SF369">
    <property type="entry name" value="MITOGEN-ACTIVATED PROTEIN KINASE KINASE KINASE 19-RELATED"/>
    <property type="match status" value="1"/>
</dbReference>
<keyword evidence="5" id="KW-0067">ATP-binding</keyword>
<dbReference type="Proteomes" id="UP001626550">
    <property type="component" value="Unassembled WGS sequence"/>
</dbReference>
<evidence type="ECO:0000256" key="1">
    <source>
        <dbReference type="ARBA" id="ARBA00022527"/>
    </source>
</evidence>
<dbReference type="InterPro" id="IPR001245">
    <property type="entry name" value="Ser-Thr/Tyr_kinase_cat_dom"/>
</dbReference>
<feature type="domain" description="Protein kinase" evidence="7">
    <location>
        <begin position="1"/>
        <end position="216"/>
    </location>
</feature>
<keyword evidence="9" id="KW-1185">Reference proteome</keyword>
<feature type="compositionally biased region" description="Basic and acidic residues" evidence="6">
    <location>
        <begin position="258"/>
        <end position="272"/>
    </location>
</feature>
<sequence length="401" mass="46032">MEYVSGGSLKSLMEKYNNLFEVANADHFHPFPEAASINYGAQIVNGLSFLVSFIECFLQDSYQTTGYRHKSQLIHRDIKPSNILVTENGIIKIADLGCVVQEMNSNDMMNLKNKRVGTIRYMAPEVLKQFDYSYPVDIYSFGCTLLEIMTGKPPFANETIAKFTCQLINEKRTPEIPSQILSPEAYEVLVACTKFDPSDRPDCANLMNSRLFATYFEEKKLKKKNPSTRSYSHMPGAVAQRHDIADLMRLKSAPNDATEERKESIDSPSKEKEYVSQDYLDFDRVQRSHEIKTNLASILMENSQTLVQESFEKFKYKLPVYRVSSIKEDQLDYHLRCDFLKPDSFLTICPQKLSLVIQALVLMIKDDSSKESDAHKLCMRIIEDECSKSVLHEIEQCEFLF</sequence>
<dbReference type="PROSITE" id="PS00108">
    <property type="entry name" value="PROTEIN_KINASE_ST"/>
    <property type="match status" value="1"/>
</dbReference>
<comment type="caution">
    <text evidence="8">The sequence shown here is derived from an EMBL/GenBank/DDBJ whole genome shotgun (WGS) entry which is preliminary data.</text>
</comment>
<evidence type="ECO:0000256" key="6">
    <source>
        <dbReference type="SAM" id="MobiDB-lite"/>
    </source>
</evidence>
<keyword evidence="1" id="KW-0723">Serine/threonine-protein kinase</keyword>
<dbReference type="InterPro" id="IPR008271">
    <property type="entry name" value="Ser/Thr_kinase_AS"/>
</dbReference>
<proteinExistence type="predicted"/>
<dbReference type="PANTHER" id="PTHR11584">
    <property type="entry name" value="SERINE/THREONINE PROTEIN KINASE"/>
    <property type="match status" value="1"/>
</dbReference>
<keyword evidence="2" id="KW-0808">Transferase</keyword>
<dbReference type="Gene3D" id="1.10.510.10">
    <property type="entry name" value="Transferase(Phosphotransferase) domain 1"/>
    <property type="match status" value="1"/>
</dbReference>
<name>A0ABD2Q8C2_9PLAT</name>
<gene>
    <name evidence="8" type="ORF">Ciccas_005902</name>
</gene>
<accession>A0ABD2Q8C2</accession>
<dbReference type="GO" id="GO:0004674">
    <property type="term" value="F:protein serine/threonine kinase activity"/>
    <property type="evidence" value="ECO:0007669"/>
    <property type="project" value="UniProtKB-KW"/>
</dbReference>
<dbReference type="PROSITE" id="PS50011">
    <property type="entry name" value="PROTEIN_KINASE_DOM"/>
    <property type="match status" value="1"/>
</dbReference>
<dbReference type="GO" id="GO:0005524">
    <property type="term" value="F:ATP binding"/>
    <property type="evidence" value="ECO:0007669"/>
    <property type="project" value="UniProtKB-KW"/>
</dbReference>
<evidence type="ECO:0000313" key="8">
    <source>
        <dbReference type="EMBL" id="KAL3315472.1"/>
    </source>
</evidence>